<dbReference type="Proteomes" id="UP000251993">
    <property type="component" value="Chromosome"/>
</dbReference>
<dbReference type="SUPFAM" id="SSF55031">
    <property type="entry name" value="Bacterial exopeptidase dimerisation domain"/>
    <property type="match status" value="1"/>
</dbReference>
<keyword evidence="4" id="KW-0862">Zinc</keyword>
<dbReference type="Pfam" id="PF01546">
    <property type="entry name" value="Peptidase_M20"/>
    <property type="match status" value="1"/>
</dbReference>
<name>A0A344TJL6_9BACT</name>
<proteinExistence type="predicted"/>
<dbReference type="InterPro" id="IPR001261">
    <property type="entry name" value="ArgE/DapE_CS"/>
</dbReference>
<keyword evidence="8" id="KW-1185">Reference proteome</keyword>
<dbReference type="OrthoDB" id="9792335at2"/>
<comment type="cofactor">
    <cofactor evidence="1">
        <name>Zn(2+)</name>
        <dbReference type="ChEBI" id="CHEBI:29105"/>
    </cofactor>
</comment>
<evidence type="ECO:0000259" key="6">
    <source>
        <dbReference type="Pfam" id="PF07687"/>
    </source>
</evidence>
<sequence>MSETSTISSPATLAQEAIQLLKQLIATQSFSKEEEGTAALIEAFLTRKGIPFQRKKNNIWAFNRFFDPKKPTVLLNSHHDTVKPNPSWTLNPYEPLVQDGKLFGLGSNDAGGPLTSLIVTFCHFYDNPHLTHNVALAATAEEEISGREGLEMIVDDLPPIAFAIVGEPTEMHLAVAEKGLLVLDCIAHGKSGHAAREEGENAIYKAIQDIQWITNYKFPKVSPTLGPIKMSVTIINAGSQHNVVPDTCKFTIDVRVTEQYTLEEIIETIRQNIQSEIYPRSIRLRPSSIPVQHPIVQAGLKLGRTAYGSPTTSDQALLDCPSLKMGPGHSERSHTANEFIYLHEIEQGVTQYIKMLEEVIL</sequence>
<evidence type="ECO:0000256" key="5">
    <source>
        <dbReference type="ARBA" id="ARBA00023285"/>
    </source>
</evidence>
<dbReference type="InterPro" id="IPR002933">
    <property type="entry name" value="Peptidase_M20"/>
</dbReference>
<dbReference type="PANTHER" id="PTHR43808">
    <property type="entry name" value="ACETYLORNITHINE DEACETYLASE"/>
    <property type="match status" value="1"/>
</dbReference>
<dbReference type="InterPro" id="IPR050072">
    <property type="entry name" value="Peptidase_M20A"/>
</dbReference>
<dbReference type="GO" id="GO:0006526">
    <property type="term" value="P:L-arginine biosynthetic process"/>
    <property type="evidence" value="ECO:0007669"/>
    <property type="project" value="TreeGrafter"/>
</dbReference>
<dbReference type="AlphaFoldDB" id="A0A344TJL6"/>
<dbReference type="PANTHER" id="PTHR43808:SF31">
    <property type="entry name" value="N-ACETYL-L-CITRULLINE DEACETYLASE"/>
    <property type="match status" value="1"/>
</dbReference>
<dbReference type="KEGG" id="run:DR864_14300"/>
<evidence type="ECO:0000256" key="4">
    <source>
        <dbReference type="ARBA" id="ARBA00022833"/>
    </source>
</evidence>
<dbReference type="SUPFAM" id="SSF53187">
    <property type="entry name" value="Zn-dependent exopeptidases"/>
    <property type="match status" value="1"/>
</dbReference>
<evidence type="ECO:0000256" key="2">
    <source>
        <dbReference type="ARBA" id="ARBA00022723"/>
    </source>
</evidence>
<dbReference type="Gene3D" id="3.30.70.360">
    <property type="match status" value="1"/>
</dbReference>
<dbReference type="GO" id="GO:0046872">
    <property type="term" value="F:metal ion binding"/>
    <property type="evidence" value="ECO:0007669"/>
    <property type="project" value="UniProtKB-KW"/>
</dbReference>
<protein>
    <submittedName>
        <fullName evidence="7">Acetylornithine deacetylase</fullName>
    </submittedName>
</protein>
<keyword evidence="2" id="KW-0479">Metal-binding</keyword>
<dbReference type="Pfam" id="PF07687">
    <property type="entry name" value="M20_dimer"/>
    <property type="match status" value="1"/>
</dbReference>
<reference evidence="7 8" key="1">
    <citation type="submission" date="2018-07" db="EMBL/GenBank/DDBJ databases">
        <title>Genome sequencing of Runella.</title>
        <authorList>
            <person name="Baek M.-G."/>
            <person name="Yi H."/>
        </authorList>
    </citation>
    <scope>NUCLEOTIDE SEQUENCE [LARGE SCALE GENOMIC DNA]</scope>
    <source>
        <strain evidence="7 8">HYN0085</strain>
    </source>
</reference>
<dbReference type="EMBL" id="CP030850">
    <property type="protein sequence ID" value="AXE18837.1"/>
    <property type="molecule type" value="Genomic_DNA"/>
</dbReference>
<dbReference type="InterPro" id="IPR036264">
    <property type="entry name" value="Bact_exopeptidase_dim_dom"/>
</dbReference>
<evidence type="ECO:0000313" key="7">
    <source>
        <dbReference type="EMBL" id="AXE18837.1"/>
    </source>
</evidence>
<dbReference type="CDD" id="cd05651">
    <property type="entry name" value="M20_ArgE_DapE-like"/>
    <property type="match status" value="1"/>
</dbReference>
<gene>
    <name evidence="7" type="ORF">DR864_14300</name>
</gene>
<feature type="domain" description="Peptidase M20 dimerisation" evidence="6">
    <location>
        <begin position="175"/>
        <end position="276"/>
    </location>
</feature>
<dbReference type="InterPro" id="IPR011650">
    <property type="entry name" value="Peptidase_M20_dimer"/>
</dbReference>
<accession>A0A344TJL6</accession>
<dbReference type="PROSITE" id="PS00758">
    <property type="entry name" value="ARGE_DAPE_CPG2_1"/>
    <property type="match status" value="1"/>
</dbReference>
<evidence type="ECO:0000256" key="1">
    <source>
        <dbReference type="ARBA" id="ARBA00001947"/>
    </source>
</evidence>
<organism evidence="7 8">
    <name type="scientific">Runella rosea</name>
    <dbReference type="NCBI Taxonomy" id="2259595"/>
    <lineage>
        <taxon>Bacteria</taxon>
        <taxon>Pseudomonadati</taxon>
        <taxon>Bacteroidota</taxon>
        <taxon>Cytophagia</taxon>
        <taxon>Cytophagales</taxon>
        <taxon>Spirosomataceae</taxon>
        <taxon>Runella</taxon>
    </lineage>
</organism>
<dbReference type="GO" id="GO:0008777">
    <property type="term" value="F:acetylornithine deacetylase activity"/>
    <property type="evidence" value="ECO:0007669"/>
    <property type="project" value="TreeGrafter"/>
</dbReference>
<evidence type="ECO:0000256" key="3">
    <source>
        <dbReference type="ARBA" id="ARBA00022801"/>
    </source>
</evidence>
<keyword evidence="3" id="KW-0378">Hydrolase</keyword>
<dbReference type="Gene3D" id="3.40.630.10">
    <property type="entry name" value="Zn peptidases"/>
    <property type="match status" value="1"/>
</dbReference>
<keyword evidence="5" id="KW-0170">Cobalt</keyword>
<evidence type="ECO:0000313" key="8">
    <source>
        <dbReference type="Proteomes" id="UP000251993"/>
    </source>
</evidence>
<dbReference type="RefSeq" id="WP_114067618.1">
    <property type="nucleotide sequence ID" value="NZ_CP030850.1"/>
</dbReference>